<dbReference type="EMBL" id="KZ613531">
    <property type="protein sequence ID" value="PMD13488.1"/>
    <property type="molecule type" value="Genomic_DNA"/>
</dbReference>
<dbReference type="PANTHER" id="PTHR24148">
    <property type="entry name" value="ANKYRIN REPEAT DOMAIN-CONTAINING PROTEIN 39 HOMOLOG-RELATED"/>
    <property type="match status" value="1"/>
</dbReference>
<sequence length="586" mass="66922">MRTRWHEEACSAPHIIIDQRTKNIRCQSCSSSPCLDELVASLTGVSPVPSIPTDEESGNLGLFWPSSVPYTRSSQGPSLADGETGIRKGERVPDVAFAHRASTSPIYEYSLRPNELRLLRLSSSLGGDRDSPVHADLNTYNYDDCPDYETVSYTWGGEEDDSILCKPVFIGPYWDVLLQTKNCWAMLKLIRPPSGQRVVWVDAICINQSNFTEREDQIAKMCQIYENSMRVFVFLGDDIVHTIGNASYPRRLKMHELPREPMNSDFLSPGDSGLFTLNYLLKRRYFNRIWVVQEMILSRRAIIRIGSAEYWVDHQTSRDIANEDPRWDWGSTAAPWFQHASQPWVTAEDQIGLLGLMRLTWECQSTDPRDKVFGVLGLDQWVPPIRPDYSISLQHVFIGIFAHCLINLRDTRVLSIASGIHEWDDYPSWVPAWKSPTGLPEPADPPNDVLNRWSLEWKREFVRQIDRSRFELERLRARLSRLGQPIGTSDERPWHKIASVSADTGSLLVPLIHLHCIQYKASLVSQIEGLRYLTMTEQPEKLDDDGSYLFFTTRTADLDNLITAGQDHLFILDKGSSPPVFLILRE</sequence>
<dbReference type="InterPro" id="IPR010730">
    <property type="entry name" value="HET"/>
</dbReference>
<dbReference type="InterPro" id="IPR052895">
    <property type="entry name" value="HetReg/Transcr_Mod"/>
</dbReference>
<protein>
    <recommendedName>
        <fullName evidence="1">Heterokaryon incompatibility domain-containing protein</fullName>
    </recommendedName>
</protein>
<dbReference type="OrthoDB" id="2157530at2759"/>
<dbReference type="PANTHER" id="PTHR24148:SF81">
    <property type="entry name" value="HETEROKARYON INCOMPATIBILITY DOMAIN-CONTAINING PROTEIN"/>
    <property type="match status" value="1"/>
</dbReference>
<gene>
    <name evidence="2" type="ORF">NA56DRAFT_585628</name>
</gene>
<evidence type="ECO:0000313" key="3">
    <source>
        <dbReference type="Proteomes" id="UP000235672"/>
    </source>
</evidence>
<evidence type="ECO:0000259" key="1">
    <source>
        <dbReference type="Pfam" id="PF06985"/>
    </source>
</evidence>
<dbReference type="Proteomes" id="UP000235672">
    <property type="component" value="Unassembled WGS sequence"/>
</dbReference>
<evidence type="ECO:0000313" key="2">
    <source>
        <dbReference type="EMBL" id="PMD13488.1"/>
    </source>
</evidence>
<feature type="domain" description="Heterokaryon incompatibility" evidence="1">
    <location>
        <begin position="148"/>
        <end position="294"/>
    </location>
</feature>
<dbReference type="STRING" id="1745343.A0A2J6PHH5"/>
<dbReference type="AlphaFoldDB" id="A0A2J6PHH5"/>
<accession>A0A2J6PHH5</accession>
<proteinExistence type="predicted"/>
<organism evidence="2 3">
    <name type="scientific">Hyaloscypha hepaticicola</name>
    <dbReference type="NCBI Taxonomy" id="2082293"/>
    <lineage>
        <taxon>Eukaryota</taxon>
        <taxon>Fungi</taxon>
        <taxon>Dikarya</taxon>
        <taxon>Ascomycota</taxon>
        <taxon>Pezizomycotina</taxon>
        <taxon>Leotiomycetes</taxon>
        <taxon>Helotiales</taxon>
        <taxon>Hyaloscyphaceae</taxon>
        <taxon>Hyaloscypha</taxon>
    </lineage>
</organism>
<dbReference type="Pfam" id="PF06985">
    <property type="entry name" value="HET"/>
    <property type="match status" value="1"/>
</dbReference>
<keyword evidence="3" id="KW-1185">Reference proteome</keyword>
<feature type="non-terminal residue" evidence="2">
    <location>
        <position position="586"/>
    </location>
</feature>
<name>A0A2J6PHH5_9HELO</name>
<reference evidence="2 3" key="1">
    <citation type="submission" date="2016-05" db="EMBL/GenBank/DDBJ databases">
        <title>A degradative enzymes factory behind the ericoid mycorrhizal symbiosis.</title>
        <authorList>
            <consortium name="DOE Joint Genome Institute"/>
            <person name="Martino E."/>
            <person name="Morin E."/>
            <person name="Grelet G."/>
            <person name="Kuo A."/>
            <person name="Kohler A."/>
            <person name="Daghino S."/>
            <person name="Barry K."/>
            <person name="Choi C."/>
            <person name="Cichocki N."/>
            <person name="Clum A."/>
            <person name="Copeland A."/>
            <person name="Hainaut M."/>
            <person name="Haridas S."/>
            <person name="Labutti K."/>
            <person name="Lindquist E."/>
            <person name="Lipzen A."/>
            <person name="Khouja H.-R."/>
            <person name="Murat C."/>
            <person name="Ohm R."/>
            <person name="Olson A."/>
            <person name="Spatafora J."/>
            <person name="Veneault-Fourrey C."/>
            <person name="Henrissat B."/>
            <person name="Grigoriev I."/>
            <person name="Martin F."/>
            <person name="Perotto S."/>
        </authorList>
    </citation>
    <scope>NUCLEOTIDE SEQUENCE [LARGE SCALE GENOMIC DNA]</scope>
    <source>
        <strain evidence="2 3">UAMH 7357</strain>
    </source>
</reference>